<feature type="domain" description="Small nuclear ribonucleoprotein Prp3 C-terminal" evidence="6">
    <location>
        <begin position="426"/>
        <end position="553"/>
    </location>
</feature>
<dbReference type="CDD" id="cd24162">
    <property type="entry name" value="Prp3_C"/>
    <property type="match status" value="1"/>
</dbReference>
<comment type="subcellular location">
    <subcellularLocation>
        <location evidence="1">Nucleus</location>
    </subcellularLocation>
</comment>
<reference evidence="8 9" key="1">
    <citation type="submission" date="2024-01" db="EMBL/GenBank/DDBJ databases">
        <authorList>
            <consortium name="Genoscope - CEA"/>
            <person name="William W."/>
        </authorList>
    </citation>
    <scope>NUCLEOTIDE SEQUENCE [LARGE SCALE GENOMIC DNA]</scope>
    <source>
        <strain evidence="8 9">29B2s-10</strain>
    </source>
</reference>
<protein>
    <submittedName>
        <fullName evidence="8">Uncharacterized protein</fullName>
    </submittedName>
</protein>
<dbReference type="InterPro" id="IPR013881">
    <property type="entry name" value="Pre-mRNA_splic_Prp3_dom"/>
</dbReference>
<evidence type="ECO:0000313" key="8">
    <source>
        <dbReference type="EMBL" id="CAK7911897.1"/>
    </source>
</evidence>
<keyword evidence="9" id="KW-1185">Reference proteome</keyword>
<dbReference type="Pfam" id="PF06544">
    <property type="entry name" value="Prp3_C"/>
    <property type="match status" value="1"/>
</dbReference>
<gene>
    <name evidence="8" type="ORF">CAAN4_F04522</name>
</gene>
<feature type="region of interest" description="Disordered" evidence="5">
    <location>
        <begin position="1"/>
        <end position="110"/>
    </location>
</feature>
<dbReference type="PANTHER" id="PTHR14212:SF0">
    <property type="entry name" value="U4_U6 SMALL NUCLEAR RIBONUCLEOPROTEIN PRP3"/>
    <property type="match status" value="1"/>
</dbReference>
<sequence length="564" mass="62716">MRQDGAKASEKRSRDGPSGLSTGTVGDTGMGPRSSTRSSRTTRGDSSVEEQEPPRRVAHGVPAERLTAPQGKRDGTLLSGEPPNKLVRPLEQTSTGGTSNSAISGAKERLREKRAAAAAAATVVAPGASGSSGSTGSSGTTQGGLSIELHPLLRNMAPTKASANPVKQRNVRSMFDPSAINPYLDQAAGGTIISRPSRPLQFNPRGKYIAQGDQMRRTLAQEQRERDHFLQQKDAGLTANEALAEHLYKIVPPPTVEWWDKPYLRDPLKGYVADLEDTSSLVLDNEDAPVSLYIQHPVFLAAPWERHEEASIQQKGSTLMLTPKERKRLRRNNRLSALQDKQDRIKLGLDPPPPPKVKLSNLMNVLTNEAIQDPTAVEMRVRQEVEERFETHMRANDARKLTREQRHAKDHAQRDKDLQRGYHTVVFKIDSLANGQHFYKLDLNAKQLELVGICLCNPKFNLVVATGGEKAIKFYKKLLTQRIKWTEYVKPKEDQGVEGDANVDLSTNRCTLIWEGQSKELGFKKWSIMRSRDDDEALQVLHRFNVENHWRQAEAIHGPDSVGN</sequence>
<evidence type="ECO:0000259" key="7">
    <source>
        <dbReference type="Pfam" id="PF08572"/>
    </source>
</evidence>
<evidence type="ECO:0000313" key="9">
    <source>
        <dbReference type="Proteomes" id="UP001497600"/>
    </source>
</evidence>
<feature type="compositionally biased region" description="Polar residues" evidence="5">
    <location>
        <begin position="91"/>
        <end position="103"/>
    </location>
</feature>
<dbReference type="InterPro" id="IPR010541">
    <property type="entry name" value="Prp3_C"/>
</dbReference>
<feature type="domain" description="Pre-mRNA-splicing factor 3" evidence="7">
    <location>
        <begin position="181"/>
        <end position="402"/>
    </location>
</feature>
<keyword evidence="3" id="KW-0508">mRNA splicing</keyword>
<name>A0ABP0EEP8_9ASCO</name>
<dbReference type="InterPro" id="IPR027104">
    <property type="entry name" value="Prp3"/>
</dbReference>
<evidence type="ECO:0000256" key="3">
    <source>
        <dbReference type="ARBA" id="ARBA00023187"/>
    </source>
</evidence>
<evidence type="ECO:0000256" key="4">
    <source>
        <dbReference type="ARBA" id="ARBA00023242"/>
    </source>
</evidence>
<evidence type="ECO:0000259" key="6">
    <source>
        <dbReference type="Pfam" id="PF06544"/>
    </source>
</evidence>
<keyword evidence="4" id="KW-0539">Nucleus</keyword>
<proteinExistence type="predicted"/>
<evidence type="ECO:0000256" key="1">
    <source>
        <dbReference type="ARBA" id="ARBA00004123"/>
    </source>
</evidence>
<keyword evidence="2" id="KW-0507">mRNA processing</keyword>
<feature type="region of interest" description="Disordered" evidence="5">
    <location>
        <begin position="123"/>
        <end position="145"/>
    </location>
</feature>
<dbReference type="EMBL" id="OZ004258">
    <property type="protein sequence ID" value="CAK7911897.1"/>
    <property type="molecule type" value="Genomic_DNA"/>
</dbReference>
<dbReference type="Pfam" id="PF08572">
    <property type="entry name" value="PRP3"/>
    <property type="match status" value="1"/>
</dbReference>
<feature type="compositionally biased region" description="Basic and acidic residues" evidence="5">
    <location>
        <begin position="1"/>
        <end position="15"/>
    </location>
</feature>
<accession>A0ABP0EEP8</accession>
<dbReference type="PANTHER" id="PTHR14212">
    <property type="entry name" value="U4/U6-ASSOCIATED RNA SPLICING FACTOR-RELATED"/>
    <property type="match status" value="1"/>
</dbReference>
<dbReference type="Proteomes" id="UP001497600">
    <property type="component" value="Chromosome F"/>
</dbReference>
<evidence type="ECO:0000256" key="5">
    <source>
        <dbReference type="SAM" id="MobiDB-lite"/>
    </source>
</evidence>
<organism evidence="8 9">
    <name type="scientific">[Candida] anglica</name>
    <dbReference type="NCBI Taxonomy" id="148631"/>
    <lineage>
        <taxon>Eukaryota</taxon>
        <taxon>Fungi</taxon>
        <taxon>Dikarya</taxon>
        <taxon>Ascomycota</taxon>
        <taxon>Saccharomycotina</taxon>
        <taxon>Pichiomycetes</taxon>
        <taxon>Debaryomycetaceae</taxon>
        <taxon>Kurtzmaniella</taxon>
    </lineage>
</organism>
<evidence type="ECO:0000256" key="2">
    <source>
        <dbReference type="ARBA" id="ARBA00022664"/>
    </source>
</evidence>